<evidence type="ECO:0000256" key="4">
    <source>
        <dbReference type="ARBA" id="ARBA00022777"/>
    </source>
</evidence>
<evidence type="ECO:0000313" key="9">
    <source>
        <dbReference type="EMBL" id="CAH2106745.1"/>
    </source>
</evidence>
<sequence length="160" mass="17670">MTLSSTLMLAISTITSDEGVRFGDIISHEDELKSLKCDELVLKRATHVVEEIARTEEVAKLLPQKNFKEVGTRFYKSHESLSNLMEVSCPELDQLVSIMKSSPGVYGARMTGGGFGGCVIALVKKEFVEDVKRKVQAQYNGNPVFFVCQPSDGARILKLN</sequence>
<dbReference type="EMBL" id="CAKOGL010000029">
    <property type="protein sequence ID" value="CAH2106745.1"/>
    <property type="molecule type" value="Genomic_DNA"/>
</dbReference>
<keyword evidence="5" id="KW-0067">ATP-binding</keyword>
<accession>A0AAU9V3Z0</accession>
<dbReference type="GO" id="GO:0005829">
    <property type="term" value="C:cytosol"/>
    <property type="evidence" value="ECO:0007669"/>
    <property type="project" value="TreeGrafter"/>
</dbReference>
<keyword evidence="10" id="KW-1185">Reference proteome</keyword>
<dbReference type="Proteomes" id="UP001153954">
    <property type="component" value="Unassembled WGS sequence"/>
</dbReference>
<keyword evidence="6" id="KW-0460">Magnesium</keyword>
<proteinExistence type="predicted"/>
<keyword evidence="1" id="KW-0808">Transferase</keyword>
<evidence type="ECO:0000256" key="7">
    <source>
        <dbReference type="ARBA" id="ARBA00023277"/>
    </source>
</evidence>
<keyword evidence="2" id="KW-0479">Metal-binding</keyword>
<organism evidence="9 10">
    <name type="scientific">Euphydryas editha</name>
    <name type="common">Edith's checkerspot</name>
    <dbReference type="NCBI Taxonomy" id="104508"/>
    <lineage>
        <taxon>Eukaryota</taxon>
        <taxon>Metazoa</taxon>
        <taxon>Ecdysozoa</taxon>
        <taxon>Arthropoda</taxon>
        <taxon>Hexapoda</taxon>
        <taxon>Insecta</taxon>
        <taxon>Pterygota</taxon>
        <taxon>Neoptera</taxon>
        <taxon>Endopterygota</taxon>
        <taxon>Lepidoptera</taxon>
        <taxon>Glossata</taxon>
        <taxon>Ditrysia</taxon>
        <taxon>Papilionoidea</taxon>
        <taxon>Nymphalidae</taxon>
        <taxon>Nymphalinae</taxon>
        <taxon>Euphydryas</taxon>
    </lineage>
</organism>
<keyword evidence="7" id="KW-0119">Carbohydrate metabolism</keyword>
<dbReference type="InterPro" id="IPR036554">
    <property type="entry name" value="GHMP_kinase_C_sf"/>
</dbReference>
<protein>
    <recommendedName>
        <fullName evidence="8">GHMP kinase C-terminal domain-containing protein</fullName>
    </recommendedName>
</protein>
<evidence type="ECO:0000256" key="1">
    <source>
        <dbReference type="ARBA" id="ARBA00022679"/>
    </source>
</evidence>
<gene>
    <name evidence="9" type="ORF">EEDITHA_LOCUS20839</name>
</gene>
<dbReference type="InterPro" id="IPR013750">
    <property type="entry name" value="GHMP_kinase_C_dom"/>
</dbReference>
<dbReference type="GO" id="GO:0046872">
    <property type="term" value="F:metal ion binding"/>
    <property type="evidence" value="ECO:0007669"/>
    <property type="project" value="UniProtKB-KW"/>
</dbReference>
<evidence type="ECO:0000313" key="10">
    <source>
        <dbReference type="Proteomes" id="UP001153954"/>
    </source>
</evidence>
<dbReference type="GO" id="GO:0006012">
    <property type="term" value="P:galactose metabolic process"/>
    <property type="evidence" value="ECO:0007669"/>
    <property type="project" value="TreeGrafter"/>
</dbReference>
<dbReference type="PANTHER" id="PTHR10457">
    <property type="entry name" value="MEVALONATE KINASE/GALACTOKINASE"/>
    <property type="match status" value="1"/>
</dbReference>
<evidence type="ECO:0000256" key="2">
    <source>
        <dbReference type="ARBA" id="ARBA00022723"/>
    </source>
</evidence>
<dbReference type="GO" id="GO:0004335">
    <property type="term" value="F:galactokinase activity"/>
    <property type="evidence" value="ECO:0007669"/>
    <property type="project" value="TreeGrafter"/>
</dbReference>
<dbReference type="PANTHER" id="PTHR10457:SF7">
    <property type="entry name" value="GALACTOKINASE-RELATED"/>
    <property type="match status" value="1"/>
</dbReference>
<name>A0AAU9V3Z0_EUPED</name>
<dbReference type="FunFam" id="3.30.70.890:FF:000001">
    <property type="entry name" value="Galactokinase"/>
    <property type="match status" value="1"/>
</dbReference>
<keyword evidence="3" id="KW-0547">Nucleotide-binding</keyword>
<dbReference type="Pfam" id="PF08544">
    <property type="entry name" value="GHMP_kinases_C"/>
    <property type="match status" value="1"/>
</dbReference>
<feature type="domain" description="GHMP kinase C-terminal" evidence="8">
    <location>
        <begin position="59"/>
        <end position="140"/>
    </location>
</feature>
<dbReference type="Gene3D" id="3.30.70.890">
    <property type="entry name" value="GHMP kinase, C-terminal domain"/>
    <property type="match status" value="1"/>
</dbReference>
<dbReference type="SUPFAM" id="SSF55060">
    <property type="entry name" value="GHMP Kinase, C-terminal domain"/>
    <property type="match status" value="1"/>
</dbReference>
<evidence type="ECO:0000256" key="6">
    <source>
        <dbReference type="ARBA" id="ARBA00022842"/>
    </source>
</evidence>
<comment type="caution">
    <text evidence="9">The sequence shown here is derived from an EMBL/GenBank/DDBJ whole genome shotgun (WGS) entry which is preliminary data.</text>
</comment>
<reference evidence="9" key="1">
    <citation type="submission" date="2022-03" db="EMBL/GenBank/DDBJ databases">
        <authorList>
            <person name="Tunstrom K."/>
        </authorList>
    </citation>
    <scope>NUCLEOTIDE SEQUENCE</scope>
</reference>
<dbReference type="AlphaFoldDB" id="A0AAU9V3Z0"/>
<keyword evidence="4" id="KW-0418">Kinase</keyword>
<evidence type="ECO:0000259" key="8">
    <source>
        <dbReference type="Pfam" id="PF08544"/>
    </source>
</evidence>
<dbReference type="GO" id="GO:0005524">
    <property type="term" value="F:ATP binding"/>
    <property type="evidence" value="ECO:0007669"/>
    <property type="project" value="UniProtKB-KW"/>
</dbReference>
<evidence type="ECO:0000256" key="3">
    <source>
        <dbReference type="ARBA" id="ARBA00022741"/>
    </source>
</evidence>
<evidence type="ECO:0000256" key="5">
    <source>
        <dbReference type="ARBA" id="ARBA00022840"/>
    </source>
</evidence>